<evidence type="ECO:0000256" key="1">
    <source>
        <dbReference type="SAM" id="Phobius"/>
    </source>
</evidence>
<reference evidence="2" key="1">
    <citation type="submission" date="2014-05" db="EMBL/GenBank/DDBJ databases">
        <authorList>
            <person name="Chronopoulou M."/>
        </authorList>
    </citation>
    <scope>NUCLEOTIDE SEQUENCE</scope>
    <source>
        <tissue evidence="2">Whole organism</tissue>
    </source>
</reference>
<name>A0A0K2UK77_LEPSM</name>
<dbReference type="AlphaFoldDB" id="A0A0K2UK77"/>
<dbReference type="EMBL" id="HACA01020730">
    <property type="protein sequence ID" value="CDW38091.1"/>
    <property type="molecule type" value="Transcribed_RNA"/>
</dbReference>
<keyword evidence="1" id="KW-0472">Membrane</keyword>
<proteinExistence type="predicted"/>
<keyword evidence="1" id="KW-1133">Transmembrane helix</keyword>
<organism evidence="2">
    <name type="scientific">Lepeophtheirus salmonis</name>
    <name type="common">Salmon louse</name>
    <name type="synonym">Caligus salmonis</name>
    <dbReference type="NCBI Taxonomy" id="72036"/>
    <lineage>
        <taxon>Eukaryota</taxon>
        <taxon>Metazoa</taxon>
        <taxon>Ecdysozoa</taxon>
        <taxon>Arthropoda</taxon>
        <taxon>Crustacea</taxon>
        <taxon>Multicrustacea</taxon>
        <taxon>Hexanauplia</taxon>
        <taxon>Copepoda</taxon>
        <taxon>Siphonostomatoida</taxon>
        <taxon>Caligidae</taxon>
        <taxon>Lepeophtheirus</taxon>
    </lineage>
</organism>
<sequence length="69" mass="8381">MPCLRFIRIFSNFRFSQLNLLFSLKFVPVTFFGFFCSSIECFYYKNIIFYLVKTPNSCEDSFKIRPNFF</sequence>
<accession>A0A0K2UK77</accession>
<feature type="transmembrane region" description="Helical" evidence="1">
    <location>
        <begin position="20"/>
        <end position="43"/>
    </location>
</feature>
<keyword evidence="1" id="KW-0812">Transmembrane</keyword>
<protein>
    <submittedName>
        <fullName evidence="2">Uncharacterized protein</fullName>
    </submittedName>
</protein>
<evidence type="ECO:0000313" key="2">
    <source>
        <dbReference type="EMBL" id="CDW38091.1"/>
    </source>
</evidence>